<dbReference type="RefSeq" id="WP_069177047.1">
    <property type="nucleotide sequence ID" value="NZ_CP017037.1"/>
</dbReference>
<organism evidence="1 2">
    <name type="scientific">Dialister pneumosintes</name>
    <dbReference type="NCBI Taxonomy" id="39950"/>
    <lineage>
        <taxon>Bacteria</taxon>
        <taxon>Bacillati</taxon>
        <taxon>Bacillota</taxon>
        <taxon>Negativicutes</taxon>
        <taxon>Veillonellales</taxon>
        <taxon>Veillonellaceae</taxon>
        <taxon>Dialister</taxon>
    </lineage>
</organism>
<accession>A0A1B3WDX9</accession>
<protein>
    <recommendedName>
        <fullName evidence="3">DUF4241 domain-containing protein</fullName>
    </recommendedName>
</protein>
<gene>
    <name evidence="1" type="ORF">BCB69_03815</name>
</gene>
<dbReference type="InterPro" id="IPR025335">
    <property type="entry name" value="DUF4241"/>
</dbReference>
<evidence type="ECO:0000313" key="2">
    <source>
        <dbReference type="Proteomes" id="UP000094757"/>
    </source>
</evidence>
<sequence length="362" mass="41731">MGFFNFGKNKDIKETNHTSWESCHKAQPNMYEKDGKRYMFFTLKEGVDTVLCLQPAEVYSVDKPEEVEYRLLLLSTTEDTLIGNLPFYKSVRFLKDYVVEDKFPLVLLRGLTLEDMKIFVQNMEVALQEEQTIREICEQTDELLQAETIAPETVEAVFHSRHVKTYTFEQVYFPSGTLMAADPICELQSMYVPVIKETIPSGYYPITIGILDSELVGIRMTGMRLKVTEEEALSYQAATMYKAKDKKEFRAAFPVDAGMSTFCDKEAAESYWKVLYAWYKEHPNGNWYNDYLADLFKESAEAYPDLQREGGDFIRFKIPESNNEIVMVATGFGDGIYQVFWGVDKNGKRCELVTLFVDPRKA</sequence>
<name>A0A1B3WDX9_9FIRM</name>
<proteinExistence type="predicted"/>
<dbReference type="AlphaFoldDB" id="A0A1B3WDX9"/>
<dbReference type="EMBL" id="CP017037">
    <property type="protein sequence ID" value="AOH39166.1"/>
    <property type="molecule type" value="Genomic_DNA"/>
</dbReference>
<evidence type="ECO:0000313" key="1">
    <source>
        <dbReference type="EMBL" id="AOH39166.1"/>
    </source>
</evidence>
<reference evidence="2" key="1">
    <citation type="submission" date="2016-08" db="EMBL/GenBank/DDBJ databases">
        <authorList>
            <person name="Holder M.E."/>
            <person name="Ajami N.J."/>
            <person name="Petrosino J.F."/>
        </authorList>
    </citation>
    <scope>NUCLEOTIDE SEQUENCE [LARGE SCALE GENOMIC DNA]</scope>
    <source>
        <strain evidence="2">F0677</strain>
    </source>
</reference>
<dbReference type="Proteomes" id="UP000094757">
    <property type="component" value="Chromosome"/>
</dbReference>
<dbReference type="STRING" id="39950.BCB69_03815"/>
<evidence type="ECO:0008006" key="3">
    <source>
        <dbReference type="Google" id="ProtNLM"/>
    </source>
</evidence>
<dbReference type="Pfam" id="PF14025">
    <property type="entry name" value="DUF4241"/>
    <property type="match status" value="1"/>
</dbReference>
<dbReference type="KEGG" id="dpn:BCB69_03815"/>